<dbReference type="FunFam" id="3.40.50.300:FF:000269">
    <property type="entry name" value="ATP-dependent RNA helicase SUPV3L1, mitochondrial"/>
    <property type="match status" value="1"/>
</dbReference>
<keyword evidence="7" id="KW-0809">Transit peptide</keyword>
<evidence type="ECO:0000256" key="1">
    <source>
        <dbReference type="ARBA" id="ARBA00004173"/>
    </source>
</evidence>
<dbReference type="PANTHER" id="PTHR12131">
    <property type="entry name" value="ATP-DEPENDENT RNA AND DNA HELICASE"/>
    <property type="match status" value="1"/>
</dbReference>
<dbReference type="GO" id="GO:0016787">
    <property type="term" value="F:hydrolase activity"/>
    <property type="evidence" value="ECO:0007669"/>
    <property type="project" value="UniProtKB-KW"/>
</dbReference>
<accession>A0AAD6TAF5</accession>
<dbReference type="CDD" id="cd18805">
    <property type="entry name" value="SF2_C_suv3"/>
    <property type="match status" value="1"/>
</dbReference>
<evidence type="ECO:0000256" key="9">
    <source>
        <dbReference type="ARBA" id="ARBA00047984"/>
    </source>
</evidence>
<evidence type="ECO:0000313" key="12">
    <source>
        <dbReference type="EMBL" id="KAJ7041987.1"/>
    </source>
</evidence>
<dbReference type="EC" id="3.6.4.13" evidence="2"/>
<protein>
    <recommendedName>
        <fullName evidence="2">RNA helicase</fullName>
        <ecNumber evidence="2">3.6.4.13</ecNumber>
    </recommendedName>
</protein>
<evidence type="ECO:0000256" key="8">
    <source>
        <dbReference type="ARBA" id="ARBA00023128"/>
    </source>
</evidence>
<feature type="region of interest" description="Disordered" evidence="10">
    <location>
        <begin position="580"/>
        <end position="605"/>
    </location>
</feature>
<dbReference type="InterPro" id="IPR027417">
    <property type="entry name" value="P-loop_NTPase"/>
</dbReference>
<comment type="caution">
    <text evidence="12">The sequence shown here is derived from an EMBL/GenBank/DDBJ whole genome shotgun (WGS) entry which is preliminary data.</text>
</comment>
<dbReference type="GO" id="GO:0005524">
    <property type="term" value="F:ATP binding"/>
    <property type="evidence" value="ECO:0007669"/>
    <property type="project" value="UniProtKB-KW"/>
</dbReference>
<gene>
    <name evidence="12" type="ORF">C8F04DRAFT_946543</name>
</gene>
<evidence type="ECO:0000259" key="11">
    <source>
        <dbReference type="PROSITE" id="PS51194"/>
    </source>
</evidence>
<evidence type="ECO:0000256" key="3">
    <source>
        <dbReference type="ARBA" id="ARBA00022741"/>
    </source>
</evidence>
<dbReference type="PANTHER" id="PTHR12131:SF1">
    <property type="entry name" value="ATP-DEPENDENT RNA HELICASE SUPV3L1, MITOCHONDRIAL-RELATED"/>
    <property type="match status" value="1"/>
</dbReference>
<dbReference type="Gene3D" id="1.20.272.40">
    <property type="match status" value="1"/>
</dbReference>
<evidence type="ECO:0000256" key="4">
    <source>
        <dbReference type="ARBA" id="ARBA00022801"/>
    </source>
</evidence>
<dbReference type="InterPro" id="IPR022192">
    <property type="entry name" value="SUV3_C"/>
</dbReference>
<dbReference type="SUPFAM" id="SSF52540">
    <property type="entry name" value="P-loop containing nucleoside triphosphate hydrolases"/>
    <property type="match status" value="1"/>
</dbReference>
<keyword evidence="5" id="KW-0347">Helicase</keyword>
<organism evidence="12 13">
    <name type="scientific">Mycena alexandri</name>
    <dbReference type="NCBI Taxonomy" id="1745969"/>
    <lineage>
        <taxon>Eukaryota</taxon>
        <taxon>Fungi</taxon>
        <taxon>Dikarya</taxon>
        <taxon>Basidiomycota</taxon>
        <taxon>Agaricomycotina</taxon>
        <taxon>Agaricomycetes</taxon>
        <taxon>Agaricomycetidae</taxon>
        <taxon>Agaricales</taxon>
        <taxon>Marasmiineae</taxon>
        <taxon>Mycenaceae</taxon>
        <taxon>Mycena</taxon>
    </lineage>
</organism>
<name>A0AAD6TAF5_9AGAR</name>
<reference evidence="12" key="1">
    <citation type="submission" date="2023-03" db="EMBL/GenBank/DDBJ databases">
        <title>Massive genome expansion in bonnet fungi (Mycena s.s.) driven by repeated elements and novel gene families across ecological guilds.</title>
        <authorList>
            <consortium name="Lawrence Berkeley National Laboratory"/>
            <person name="Harder C.B."/>
            <person name="Miyauchi S."/>
            <person name="Viragh M."/>
            <person name="Kuo A."/>
            <person name="Thoen E."/>
            <person name="Andreopoulos B."/>
            <person name="Lu D."/>
            <person name="Skrede I."/>
            <person name="Drula E."/>
            <person name="Henrissat B."/>
            <person name="Morin E."/>
            <person name="Kohler A."/>
            <person name="Barry K."/>
            <person name="LaButti K."/>
            <person name="Morin E."/>
            <person name="Salamov A."/>
            <person name="Lipzen A."/>
            <person name="Mereny Z."/>
            <person name="Hegedus B."/>
            <person name="Baldrian P."/>
            <person name="Stursova M."/>
            <person name="Weitz H."/>
            <person name="Taylor A."/>
            <person name="Grigoriev I.V."/>
            <person name="Nagy L.G."/>
            <person name="Martin F."/>
            <person name="Kauserud H."/>
        </authorList>
    </citation>
    <scope>NUCLEOTIDE SEQUENCE</scope>
    <source>
        <strain evidence="12">CBHHK200</strain>
    </source>
</reference>
<proteinExistence type="predicted"/>
<sequence>PCAAKLHPRPALLLRIAEAATNLHPAEEFEAARKMRRKFIMHVGPTNSGKTHHALRALAAAPVGLYAGPLRLLAYEIWERLNLGQIAPLGATDEQIAEAAKFGNSIDNPFARQCNMVTGEEQKIVGENAKILSCTVEMLNMGQRVDVAVVDEIQMIADRERGSGWTRAVLGLCAHEIHLCGEETAVPLIEKLLEETGDELVVNRYERLTPLTVEKKSLDGDLSKVMKGDCIVAFSRSAIFNMKREVEALTGMRCAIVYGKLPPEIRSQQAALFNDPNSGYDVLIGSDAIGMGLNLKIRRIIFESVYKWGGPGIGRVPISTSQMKQIAGRAGRFGMQGIDEVPGGSVTTLSREDLPILKKTLPIQIPPLPFARVSPTKIQFAELAGYLPSSAATETIFSAHLHAGNLPIHCRSTMPASLSLLCEYLDQQGYFTYMDRLQLIQAPFPWRDRMALTAITEFVATYYQNMHVDITVTMRKLGYLEKLEAVELVMQAPPPAAGVKRKRFNHAFQLEGLETFHKILVVYLWLSYRNPVSYPAQDLAVKMKERLERALHWCLEEMSAGGGSTASVLKPAIVHWRSEREYKAQTQTDDPTRPPSYAETRQSLQ</sequence>
<feature type="non-terminal residue" evidence="12">
    <location>
        <position position="605"/>
    </location>
</feature>
<comment type="catalytic activity">
    <reaction evidence="9">
        <text>ATP + H2O = ADP + phosphate + H(+)</text>
        <dbReference type="Rhea" id="RHEA:13065"/>
        <dbReference type="ChEBI" id="CHEBI:15377"/>
        <dbReference type="ChEBI" id="CHEBI:15378"/>
        <dbReference type="ChEBI" id="CHEBI:30616"/>
        <dbReference type="ChEBI" id="CHEBI:43474"/>
        <dbReference type="ChEBI" id="CHEBI:456216"/>
        <dbReference type="EC" id="3.6.4.13"/>
    </reaction>
</comment>
<keyword evidence="3" id="KW-0547">Nucleotide-binding</keyword>
<evidence type="ECO:0000256" key="7">
    <source>
        <dbReference type="ARBA" id="ARBA00022946"/>
    </source>
</evidence>
<feature type="domain" description="Helicase C-terminal" evidence="11">
    <location>
        <begin position="188"/>
        <end position="384"/>
    </location>
</feature>
<dbReference type="Gene3D" id="1.20.58.1080">
    <property type="match status" value="1"/>
</dbReference>
<dbReference type="InterPro" id="IPR001650">
    <property type="entry name" value="Helicase_C-like"/>
</dbReference>
<evidence type="ECO:0000256" key="5">
    <source>
        <dbReference type="ARBA" id="ARBA00022806"/>
    </source>
</evidence>
<comment type="subcellular location">
    <subcellularLocation>
        <location evidence="1">Mitochondrion</location>
    </subcellularLocation>
</comment>
<dbReference type="Proteomes" id="UP001218188">
    <property type="component" value="Unassembled WGS sequence"/>
</dbReference>
<evidence type="ECO:0000256" key="6">
    <source>
        <dbReference type="ARBA" id="ARBA00022840"/>
    </source>
</evidence>
<dbReference type="Pfam" id="PF00271">
    <property type="entry name" value="Helicase_C"/>
    <property type="match status" value="1"/>
</dbReference>
<dbReference type="PROSITE" id="PS51194">
    <property type="entry name" value="HELICASE_CTER"/>
    <property type="match status" value="1"/>
</dbReference>
<dbReference type="EMBL" id="JARJCM010000014">
    <property type="protein sequence ID" value="KAJ7041987.1"/>
    <property type="molecule type" value="Genomic_DNA"/>
</dbReference>
<dbReference type="Pfam" id="PF12513">
    <property type="entry name" value="SUV3_C"/>
    <property type="match status" value="1"/>
</dbReference>
<dbReference type="InterPro" id="IPR050699">
    <property type="entry name" value="RNA-DNA_Helicase"/>
</dbReference>
<dbReference type="FunFam" id="3.40.50.300:FF:000957">
    <property type="entry name" value="ATP-dependent RNA helicase SUV3L, mitochondrial"/>
    <property type="match status" value="1"/>
</dbReference>
<dbReference type="Pfam" id="PF22527">
    <property type="entry name" value="DEXQc_Suv3"/>
    <property type="match status" value="1"/>
</dbReference>
<dbReference type="Gene3D" id="3.40.50.300">
    <property type="entry name" value="P-loop containing nucleotide triphosphate hydrolases"/>
    <property type="match status" value="2"/>
</dbReference>
<keyword evidence="6" id="KW-0067">ATP-binding</keyword>
<evidence type="ECO:0000256" key="2">
    <source>
        <dbReference type="ARBA" id="ARBA00012552"/>
    </source>
</evidence>
<evidence type="ECO:0000256" key="10">
    <source>
        <dbReference type="SAM" id="MobiDB-lite"/>
    </source>
</evidence>
<keyword evidence="13" id="KW-1185">Reference proteome</keyword>
<evidence type="ECO:0000313" key="13">
    <source>
        <dbReference type="Proteomes" id="UP001218188"/>
    </source>
</evidence>
<dbReference type="InterPro" id="IPR055206">
    <property type="entry name" value="DEXQc_SUV3"/>
</dbReference>
<dbReference type="SMART" id="SM00490">
    <property type="entry name" value="HELICc"/>
    <property type="match status" value="1"/>
</dbReference>
<dbReference type="AlphaFoldDB" id="A0AAD6TAF5"/>
<dbReference type="GO" id="GO:0003724">
    <property type="term" value="F:RNA helicase activity"/>
    <property type="evidence" value="ECO:0007669"/>
    <property type="project" value="UniProtKB-EC"/>
</dbReference>
<keyword evidence="8" id="KW-0496">Mitochondrion</keyword>
<dbReference type="GO" id="GO:0000965">
    <property type="term" value="P:mitochondrial RNA 3'-end processing"/>
    <property type="evidence" value="ECO:0007669"/>
    <property type="project" value="TreeGrafter"/>
</dbReference>
<dbReference type="GO" id="GO:0045025">
    <property type="term" value="C:mitochondrial degradosome"/>
    <property type="evidence" value="ECO:0007669"/>
    <property type="project" value="TreeGrafter"/>
</dbReference>
<keyword evidence="4 12" id="KW-0378">Hydrolase</keyword>